<feature type="compositionally biased region" description="Low complexity" evidence="6">
    <location>
        <begin position="110"/>
        <end position="121"/>
    </location>
</feature>
<dbReference type="PANTHER" id="PTHR42790:SF21">
    <property type="entry name" value="AROMATIC_AMINOADIPATE AMINOTRANSFERASE 1"/>
    <property type="match status" value="1"/>
</dbReference>
<sequence>MSGLTIDGVDALRASSVPIASQVAGSVSSESFKSTHSKSQNAGKSMHHHFSVESQEFTGSALKKVANKVVPLPFIPLGTGRPSADLYPWEALSIRTTGPHTDTPANSQPRARTASASTSDVADVASESKSCGIANATAASAASHDLADGSGSDQISRGRRHPPDSITRYGGGYDLARGLNYSNAAGSQPLVRFFTEHVEIVHSPPYSNWETVVTCGSTSAMEMLMRMLCNRGETILTERYTYPGTIEVAALLGVKLRGISMDAGGIIPDELESALQSWNVTTDGPRPSVLYTIPSGQNPTGATQTLARKRAIYTLAEKYDLLIIEDDPYYFLRVDTDASPTHDSAADPDDTQRAKTYLAKLTPSYLSIDYSGRVVRLDSTSKILAPGLRAGWITACSDIIAKFSSYTEVSTVSVSGPSQLMLWHLLEETWGHVGFFCWLDWLSRRYKRRLNALVDACERYLPRDLCSWTVPQCGMFLWVAIDLGKHSTFGCPLGTESATDATAMLERKRTQLAEIEGRVYASALRNGTQCTVGSLFDTMPKLDLSLHIRLTYAAADEQQFEKGVQGLADALREEFGDRYM</sequence>
<dbReference type="GO" id="GO:0047536">
    <property type="term" value="F:2-aminoadipate transaminase activity"/>
    <property type="evidence" value="ECO:0007669"/>
    <property type="project" value="TreeGrafter"/>
</dbReference>
<feature type="region of interest" description="Disordered" evidence="6">
    <location>
        <begin position="95"/>
        <end position="121"/>
    </location>
</feature>
<dbReference type="SUPFAM" id="SSF53383">
    <property type="entry name" value="PLP-dependent transferases"/>
    <property type="match status" value="1"/>
</dbReference>
<gene>
    <name evidence="8" type="ORF">AB675_2452</name>
</gene>
<keyword evidence="3 8" id="KW-0032">Aminotransferase</keyword>
<evidence type="ECO:0000313" key="9">
    <source>
        <dbReference type="Proteomes" id="UP000038010"/>
    </source>
</evidence>
<dbReference type="InterPro" id="IPR050859">
    <property type="entry name" value="Class-I_PLP-dep_aminotransf"/>
</dbReference>
<accession>A0A0N1HAJ8</accession>
<dbReference type="Pfam" id="PF00155">
    <property type="entry name" value="Aminotran_1_2"/>
    <property type="match status" value="1"/>
</dbReference>
<dbReference type="InterPro" id="IPR015424">
    <property type="entry name" value="PyrdxlP-dep_Trfase"/>
</dbReference>
<comment type="cofactor">
    <cofactor evidence="1">
        <name>pyridoxal 5'-phosphate</name>
        <dbReference type="ChEBI" id="CHEBI:597326"/>
    </cofactor>
</comment>
<feature type="compositionally biased region" description="Low complexity" evidence="6">
    <location>
        <begin position="142"/>
        <end position="153"/>
    </location>
</feature>
<dbReference type="GeneID" id="28734305"/>
<feature type="compositionally biased region" description="Low complexity" evidence="6">
    <location>
        <begin position="26"/>
        <end position="39"/>
    </location>
</feature>
<dbReference type="RefSeq" id="XP_018004985.1">
    <property type="nucleotide sequence ID" value="XM_018142425.1"/>
</dbReference>
<proteinExistence type="inferred from homology"/>
<dbReference type="Proteomes" id="UP000038010">
    <property type="component" value="Unassembled WGS sequence"/>
</dbReference>
<evidence type="ECO:0000256" key="5">
    <source>
        <dbReference type="ARBA" id="ARBA00022898"/>
    </source>
</evidence>
<dbReference type="VEuPathDB" id="FungiDB:AB675_2452"/>
<dbReference type="GO" id="GO:0019878">
    <property type="term" value="P:lysine biosynthetic process via aminoadipic acid"/>
    <property type="evidence" value="ECO:0007669"/>
    <property type="project" value="TreeGrafter"/>
</dbReference>
<reference evidence="8 9" key="1">
    <citation type="submission" date="2015-06" db="EMBL/GenBank/DDBJ databases">
        <title>Draft genome of the ant-associated black yeast Phialophora attae CBS 131958.</title>
        <authorList>
            <person name="Moreno L.F."/>
            <person name="Stielow B.J."/>
            <person name="de Hoog S."/>
            <person name="Vicente V.A."/>
            <person name="Weiss V.A."/>
            <person name="de Vries M."/>
            <person name="Cruz L.M."/>
            <person name="Souza E.M."/>
        </authorList>
    </citation>
    <scope>NUCLEOTIDE SEQUENCE [LARGE SCALE GENOMIC DNA]</scope>
    <source>
        <strain evidence="8 9">CBS 131958</strain>
    </source>
</reference>
<evidence type="ECO:0000256" key="1">
    <source>
        <dbReference type="ARBA" id="ARBA00001933"/>
    </source>
</evidence>
<dbReference type="PANTHER" id="PTHR42790">
    <property type="entry name" value="AMINOTRANSFERASE"/>
    <property type="match status" value="1"/>
</dbReference>
<feature type="domain" description="Aminotransferase class I/classII large" evidence="7">
    <location>
        <begin position="210"/>
        <end position="565"/>
    </location>
</feature>
<dbReference type="GO" id="GO:0030170">
    <property type="term" value="F:pyridoxal phosphate binding"/>
    <property type="evidence" value="ECO:0007669"/>
    <property type="project" value="InterPro"/>
</dbReference>
<feature type="region of interest" description="Disordered" evidence="6">
    <location>
        <begin position="25"/>
        <end position="48"/>
    </location>
</feature>
<comment type="similarity">
    <text evidence="2">Belongs to the class-I pyridoxal-phosphate-dependent aminotransferase family.</text>
</comment>
<protein>
    <submittedName>
        <fullName evidence="8">Aromatic amino acid aminotransferase</fullName>
    </submittedName>
</protein>
<dbReference type="STRING" id="1664694.A0A0N1HAJ8"/>
<name>A0A0N1HAJ8_9EURO</name>
<feature type="region of interest" description="Disordered" evidence="6">
    <location>
        <begin position="142"/>
        <end position="166"/>
    </location>
</feature>
<dbReference type="Gene3D" id="3.40.640.10">
    <property type="entry name" value="Type I PLP-dependent aspartate aminotransferase-like (Major domain)"/>
    <property type="match status" value="1"/>
</dbReference>
<organism evidence="8 9">
    <name type="scientific">Cyphellophora attinorum</name>
    <dbReference type="NCBI Taxonomy" id="1664694"/>
    <lineage>
        <taxon>Eukaryota</taxon>
        <taxon>Fungi</taxon>
        <taxon>Dikarya</taxon>
        <taxon>Ascomycota</taxon>
        <taxon>Pezizomycotina</taxon>
        <taxon>Eurotiomycetes</taxon>
        <taxon>Chaetothyriomycetidae</taxon>
        <taxon>Chaetothyriales</taxon>
        <taxon>Cyphellophoraceae</taxon>
        <taxon>Cyphellophora</taxon>
    </lineage>
</organism>
<evidence type="ECO:0000313" key="8">
    <source>
        <dbReference type="EMBL" id="KPI45022.1"/>
    </source>
</evidence>
<dbReference type="InterPro" id="IPR015421">
    <property type="entry name" value="PyrdxlP-dep_Trfase_major"/>
</dbReference>
<evidence type="ECO:0000256" key="6">
    <source>
        <dbReference type="SAM" id="MobiDB-lite"/>
    </source>
</evidence>
<dbReference type="EMBL" id="LFJN01000002">
    <property type="protein sequence ID" value="KPI45022.1"/>
    <property type="molecule type" value="Genomic_DNA"/>
</dbReference>
<dbReference type="InterPro" id="IPR004839">
    <property type="entry name" value="Aminotransferase_I/II_large"/>
</dbReference>
<dbReference type="GO" id="GO:0009074">
    <property type="term" value="P:aromatic amino acid family catabolic process"/>
    <property type="evidence" value="ECO:0007669"/>
    <property type="project" value="TreeGrafter"/>
</dbReference>
<evidence type="ECO:0000259" key="7">
    <source>
        <dbReference type="Pfam" id="PF00155"/>
    </source>
</evidence>
<evidence type="ECO:0000256" key="3">
    <source>
        <dbReference type="ARBA" id="ARBA00022576"/>
    </source>
</evidence>
<dbReference type="AlphaFoldDB" id="A0A0N1HAJ8"/>
<dbReference type="CDD" id="cd00609">
    <property type="entry name" value="AAT_like"/>
    <property type="match status" value="1"/>
</dbReference>
<dbReference type="OrthoDB" id="691673at2759"/>
<keyword evidence="9" id="KW-1185">Reference proteome</keyword>
<evidence type="ECO:0000256" key="4">
    <source>
        <dbReference type="ARBA" id="ARBA00022679"/>
    </source>
</evidence>
<feature type="compositionally biased region" description="Polar residues" evidence="6">
    <location>
        <begin position="95"/>
        <end position="109"/>
    </location>
</feature>
<dbReference type="GO" id="GO:0008793">
    <property type="term" value="F:aromatic-amino-acid transaminase activity"/>
    <property type="evidence" value="ECO:0007669"/>
    <property type="project" value="TreeGrafter"/>
</dbReference>
<evidence type="ECO:0000256" key="2">
    <source>
        <dbReference type="ARBA" id="ARBA00007441"/>
    </source>
</evidence>
<dbReference type="GO" id="GO:0006571">
    <property type="term" value="P:tyrosine biosynthetic process"/>
    <property type="evidence" value="ECO:0007669"/>
    <property type="project" value="TreeGrafter"/>
</dbReference>
<comment type="caution">
    <text evidence="8">The sequence shown here is derived from an EMBL/GenBank/DDBJ whole genome shotgun (WGS) entry which is preliminary data.</text>
</comment>
<keyword evidence="5" id="KW-0663">Pyridoxal phosphate</keyword>
<keyword evidence="4 8" id="KW-0808">Transferase</keyword>